<keyword evidence="1" id="KW-1133">Transmembrane helix</keyword>
<organism evidence="4 5">
    <name type="scientific">Atopomonas hussainii</name>
    <dbReference type="NCBI Taxonomy" id="1429083"/>
    <lineage>
        <taxon>Bacteria</taxon>
        <taxon>Pseudomonadati</taxon>
        <taxon>Pseudomonadota</taxon>
        <taxon>Gammaproteobacteria</taxon>
        <taxon>Pseudomonadales</taxon>
        <taxon>Pseudomonadaceae</taxon>
        <taxon>Atopomonas</taxon>
    </lineage>
</organism>
<proteinExistence type="predicted"/>
<dbReference type="PANTHER" id="PTHR39084">
    <property type="entry name" value="MEMBRANE PROTEIN-RELATED"/>
    <property type="match status" value="1"/>
</dbReference>
<name>A0A1H7S3Q7_9GAMM</name>
<dbReference type="AlphaFoldDB" id="A0A1H7S3Q7"/>
<feature type="transmembrane region" description="Helical" evidence="1">
    <location>
        <begin position="64"/>
        <end position="82"/>
    </location>
</feature>
<feature type="transmembrane region" description="Helical" evidence="1">
    <location>
        <begin position="265"/>
        <end position="289"/>
    </location>
</feature>
<dbReference type="Proteomes" id="UP000185766">
    <property type="component" value="Unassembled WGS sequence"/>
</dbReference>
<keyword evidence="1" id="KW-0812">Transmembrane</keyword>
<keyword evidence="5" id="KW-1185">Reference proteome</keyword>
<feature type="domain" description="DUF4010" evidence="3">
    <location>
        <begin position="185"/>
        <end position="393"/>
    </location>
</feature>
<feature type="transmembrane region" description="Helical" evidence="1">
    <location>
        <begin position="374"/>
        <end position="395"/>
    </location>
</feature>
<dbReference type="RefSeq" id="WP_074870216.1">
    <property type="nucleotide sequence ID" value="NZ_FOAS01000017.1"/>
</dbReference>
<feature type="transmembrane region" description="Helical" evidence="1">
    <location>
        <begin position="118"/>
        <end position="135"/>
    </location>
</feature>
<evidence type="ECO:0000256" key="1">
    <source>
        <dbReference type="SAM" id="Phobius"/>
    </source>
</evidence>
<dbReference type="STRING" id="1429083.GCA_001885685_00182"/>
<dbReference type="Pfam" id="PF02308">
    <property type="entry name" value="MgtC"/>
    <property type="match status" value="1"/>
</dbReference>
<keyword evidence="1" id="KW-0472">Membrane</keyword>
<gene>
    <name evidence="4" type="ORF">SAMN05216214_11714</name>
</gene>
<dbReference type="Pfam" id="PF13194">
    <property type="entry name" value="DUF4010"/>
    <property type="match status" value="1"/>
</dbReference>
<evidence type="ECO:0000313" key="5">
    <source>
        <dbReference type="Proteomes" id="UP000185766"/>
    </source>
</evidence>
<dbReference type="InterPro" id="IPR025105">
    <property type="entry name" value="DUF4010"/>
</dbReference>
<feature type="transmembrane region" description="Helical" evidence="1">
    <location>
        <begin position="94"/>
        <end position="112"/>
    </location>
</feature>
<evidence type="ECO:0000259" key="3">
    <source>
        <dbReference type="Pfam" id="PF13194"/>
    </source>
</evidence>
<feature type="transmembrane region" description="Helical" evidence="1">
    <location>
        <begin position="309"/>
        <end position="327"/>
    </location>
</feature>
<feature type="transmembrane region" description="Helical" evidence="1">
    <location>
        <begin position="7"/>
        <end position="27"/>
    </location>
</feature>
<evidence type="ECO:0000259" key="2">
    <source>
        <dbReference type="Pfam" id="PF02308"/>
    </source>
</evidence>
<protein>
    <submittedName>
        <fullName evidence="4">Uncharacterized membrane protein, DUF4010 family</fullName>
    </submittedName>
</protein>
<feature type="transmembrane region" description="Helical" evidence="1">
    <location>
        <begin position="147"/>
        <end position="164"/>
    </location>
</feature>
<feature type="transmembrane region" description="Helical" evidence="1">
    <location>
        <begin position="39"/>
        <end position="58"/>
    </location>
</feature>
<feature type="transmembrane region" description="Helical" evidence="1">
    <location>
        <begin position="179"/>
        <end position="198"/>
    </location>
</feature>
<accession>A0A1H7S3Q7</accession>
<evidence type="ECO:0000313" key="4">
    <source>
        <dbReference type="EMBL" id="SEL66998.1"/>
    </source>
</evidence>
<feature type="transmembrane region" description="Helical" evidence="1">
    <location>
        <begin position="402"/>
        <end position="419"/>
    </location>
</feature>
<sequence length="421" mass="44347">MPNLLDMLINLALALGIGLLIGTERGWQARNEDDIRVSAGIRTFGLAGLLGGLAALLSHTPLGIVGWLSLFFAFAVLVALAYYGDLQRNGQQGLTSEVALLLTFLLGSLAVFEHAMLAAAGAVVTALLLSLKPLLHNALKRLDEAELTGALKLLFISVVLLPALPNQGYGPWEVFNPYTTWWMVVLIAALGFAAYVAVRWVGEQRGLLLTAALGGIVSSTAMTLTLARLGKSPRLTQTLACGLLITSCLMFPRVLLEVALVNPSLLAGLTVPLLIAAACYLAGALYCFWHRHEGNHEPDSDSSLRNPFELGPALRFAALLVAILFAVEIGRRYLGDAGVYLVAALSGSTDVDAITLSLAASAKAGLSASVAERAILLAVVVNSLVKGALIVAIAPRALSRKVLPAMLVGLSLALLWAFSGW</sequence>
<dbReference type="PANTHER" id="PTHR39084:SF1">
    <property type="entry name" value="DUF4010 DOMAIN-CONTAINING PROTEIN"/>
    <property type="match status" value="1"/>
</dbReference>
<dbReference type="EMBL" id="FOAS01000017">
    <property type="protein sequence ID" value="SEL66998.1"/>
    <property type="molecule type" value="Genomic_DNA"/>
</dbReference>
<reference evidence="4 5" key="1">
    <citation type="submission" date="2016-10" db="EMBL/GenBank/DDBJ databases">
        <authorList>
            <person name="de Groot N.N."/>
        </authorList>
    </citation>
    <scope>NUCLEOTIDE SEQUENCE [LARGE SCALE GENOMIC DNA]</scope>
    <source>
        <strain evidence="4 5">JCM 19513</strain>
    </source>
</reference>
<dbReference type="InterPro" id="IPR049177">
    <property type="entry name" value="MgtC_SapB_SrpB_YhiD_N"/>
</dbReference>
<feature type="transmembrane region" description="Helical" evidence="1">
    <location>
        <begin position="235"/>
        <end position="256"/>
    </location>
</feature>
<feature type="transmembrane region" description="Helical" evidence="1">
    <location>
        <begin position="207"/>
        <end position="229"/>
    </location>
</feature>
<feature type="domain" description="MgtC/SapB/SrpB/YhiD N-terminal" evidence="2">
    <location>
        <begin position="11"/>
        <end position="137"/>
    </location>
</feature>
<feature type="transmembrane region" description="Helical" evidence="1">
    <location>
        <begin position="339"/>
        <end position="362"/>
    </location>
</feature>